<protein>
    <submittedName>
        <fullName evidence="2">Peptidase</fullName>
    </submittedName>
</protein>
<dbReference type="GO" id="GO:0008236">
    <property type="term" value="F:serine-type peptidase activity"/>
    <property type="evidence" value="ECO:0007669"/>
    <property type="project" value="InterPro"/>
</dbReference>
<sequence length="627" mass="70548">MLTGVSPYHFSQLQFDGSNLYWVEEMPNEGGRNAVVCFDCYGQTAPITESPYNVRTRAHEYGGRSYVVHEDTVYFSNFADQRLYRQKRGEDPIPVTAPGPLRYADMVFDARHRRIIAVREDHRVSDIHAETTLVIIDPQGDEYGTPWVSGHDFYMHPHISEDGSRCAYLAWNHPQMPWDGTELWLADISSEGELINRRHITGSAADAILQPTFSPGGVLTFLSDRSGWWNLYQWVNDDAQAVFPAPYEFGMPPWVFGMTSYGYLNEDRILAVYTDGGIRHLAQIDVKSRSLTEWHLPYTYFDSPAVRDSGHAAFIGASWHSPVAIVNLCVARGTSEVIRPSQVAPMDTRDISVPVFQPFPAAESQQAFMAFYPPNNHRFTGPDHELPPLIVISHGGPTSTGTPLFSPAIQYWTTRGFAVADVDYGGSSGHGRAYRNRLRGQWGIVDVDDCTRAALYLADQGVVDPQRMVIRGGSAGGFTTLACLTFRDVFRAGASYYGVSDLAALARETHKFESRYLDSLIGPCPEREEIYRERSPLFHAERIHAPVIFFQGLDDKVVLPEKSQMMVEELRHNHVPVSYIAFPDEGHGFRNADNIERAIQAEWYFYSRILGFPLPEPIEPVAIDNLP</sequence>
<dbReference type="AlphaFoldDB" id="A0A2T2X4C6"/>
<evidence type="ECO:0000259" key="1">
    <source>
        <dbReference type="Pfam" id="PF00326"/>
    </source>
</evidence>
<dbReference type="SUPFAM" id="SSF82171">
    <property type="entry name" value="DPP6 N-terminal domain-like"/>
    <property type="match status" value="1"/>
</dbReference>
<dbReference type="Proteomes" id="UP000242699">
    <property type="component" value="Unassembled WGS sequence"/>
</dbReference>
<comment type="caution">
    <text evidence="2">The sequence shown here is derived from an EMBL/GenBank/DDBJ whole genome shotgun (WGS) entry which is preliminary data.</text>
</comment>
<dbReference type="SUPFAM" id="SSF53474">
    <property type="entry name" value="alpha/beta-Hydrolases"/>
    <property type="match status" value="1"/>
</dbReference>
<dbReference type="GO" id="GO:0006508">
    <property type="term" value="P:proteolysis"/>
    <property type="evidence" value="ECO:0007669"/>
    <property type="project" value="InterPro"/>
</dbReference>
<dbReference type="InterPro" id="IPR011042">
    <property type="entry name" value="6-blade_b-propeller_TolB-like"/>
</dbReference>
<dbReference type="InterPro" id="IPR029058">
    <property type="entry name" value="AB_hydrolase_fold"/>
</dbReference>
<gene>
    <name evidence="2" type="ORF">C7B43_08445</name>
</gene>
<reference evidence="2 3" key="1">
    <citation type="journal article" date="2014" name="BMC Genomics">
        <title>Comparison of environmental and isolate Sulfobacillus genomes reveals diverse carbon, sulfur, nitrogen, and hydrogen metabolisms.</title>
        <authorList>
            <person name="Justice N.B."/>
            <person name="Norman A."/>
            <person name="Brown C.T."/>
            <person name="Singh A."/>
            <person name="Thomas B.C."/>
            <person name="Banfield J.F."/>
        </authorList>
    </citation>
    <scope>NUCLEOTIDE SEQUENCE [LARGE SCALE GENOMIC DNA]</scope>
    <source>
        <strain evidence="2">AMDSBA1</strain>
    </source>
</reference>
<accession>A0A2T2X4C6</accession>
<dbReference type="PANTHER" id="PTHR43056:SF5">
    <property type="entry name" value="PEPTIDASE S9 PROLYL OLIGOPEPTIDASE CATALYTIC DOMAIN-CONTAINING PROTEIN"/>
    <property type="match status" value="1"/>
</dbReference>
<evidence type="ECO:0000313" key="3">
    <source>
        <dbReference type="Proteomes" id="UP000242699"/>
    </source>
</evidence>
<dbReference type="Gene3D" id="2.120.10.30">
    <property type="entry name" value="TolB, C-terminal domain"/>
    <property type="match status" value="1"/>
</dbReference>
<name>A0A2T2X4C6_9FIRM</name>
<organism evidence="2 3">
    <name type="scientific">Sulfobacillus benefaciens</name>
    <dbReference type="NCBI Taxonomy" id="453960"/>
    <lineage>
        <taxon>Bacteria</taxon>
        <taxon>Bacillati</taxon>
        <taxon>Bacillota</taxon>
        <taxon>Clostridia</taxon>
        <taxon>Eubacteriales</taxon>
        <taxon>Clostridiales Family XVII. Incertae Sedis</taxon>
        <taxon>Sulfobacillus</taxon>
    </lineage>
</organism>
<feature type="domain" description="Peptidase S9 prolyl oligopeptidase catalytic" evidence="1">
    <location>
        <begin position="405"/>
        <end position="611"/>
    </location>
</feature>
<dbReference type="InterPro" id="IPR001375">
    <property type="entry name" value="Peptidase_S9_cat"/>
</dbReference>
<dbReference type="Pfam" id="PF00326">
    <property type="entry name" value="Peptidase_S9"/>
    <property type="match status" value="1"/>
</dbReference>
<evidence type="ECO:0000313" key="2">
    <source>
        <dbReference type="EMBL" id="PSR29363.1"/>
    </source>
</evidence>
<proteinExistence type="predicted"/>
<dbReference type="EMBL" id="PXYT01000016">
    <property type="protein sequence ID" value="PSR29363.1"/>
    <property type="molecule type" value="Genomic_DNA"/>
</dbReference>
<dbReference type="InterPro" id="IPR050585">
    <property type="entry name" value="Xaa-Pro_dipeptidyl-ppase/CocE"/>
</dbReference>
<dbReference type="Gene3D" id="3.40.50.1820">
    <property type="entry name" value="alpha/beta hydrolase"/>
    <property type="match status" value="1"/>
</dbReference>
<dbReference type="PANTHER" id="PTHR43056">
    <property type="entry name" value="PEPTIDASE S9 PROLYL OLIGOPEPTIDASE"/>
    <property type="match status" value="1"/>
</dbReference>